<dbReference type="Gene3D" id="3.50.90.10">
    <property type="entry name" value="YerB-like"/>
    <property type="match status" value="1"/>
</dbReference>
<keyword evidence="1" id="KW-0472">Membrane</keyword>
<dbReference type="InterPro" id="IPR035328">
    <property type="entry name" value="DUF3048_C"/>
</dbReference>
<dbReference type="Pfam" id="PF11258">
    <property type="entry name" value="DUF3048"/>
    <property type="match status" value="1"/>
</dbReference>
<keyword evidence="1" id="KW-0812">Transmembrane</keyword>
<evidence type="ECO:0000313" key="4">
    <source>
        <dbReference type="EMBL" id="OGC48582.1"/>
    </source>
</evidence>
<evidence type="ECO:0008006" key="6">
    <source>
        <dbReference type="Google" id="ProtNLM"/>
    </source>
</evidence>
<dbReference type="AlphaFoldDB" id="A0A1F4UUJ7"/>
<dbReference type="SUPFAM" id="SSF159774">
    <property type="entry name" value="YerB-like"/>
    <property type="match status" value="1"/>
</dbReference>
<accession>A0A1F4UUJ7</accession>
<proteinExistence type="predicted"/>
<feature type="domain" description="DUF3048" evidence="2">
    <location>
        <begin position="106"/>
        <end position="237"/>
    </location>
</feature>
<dbReference type="STRING" id="1802610.A2W32_00245"/>
<evidence type="ECO:0000259" key="3">
    <source>
        <dbReference type="Pfam" id="PF17479"/>
    </source>
</evidence>
<reference evidence="4 5" key="1">
    <citation type="journal article" date="2016" name="Nat. Commun.">
        <title>Thousands of microbial genomes shed light on interconnected biogeochemical processes in an aquifer system.</title>
        <authorList>
            <person name="Anantharaman K."/>
            <person name="Brown C.T."/>
            <person name="Hug L.A."/>
            <person name="Sharon I."/>
            <person name="Castelle C.J."/>
            <person name="Probst A.J."/>
            <person name="Thomas B.C."/>
            <person name="Singh A."/>
            <person name="Wilkins M.J."/>
            <person name="Karaoz U."/>
            <person name="Brodie E.L."/>
            <person name="Williams K.H."/>
            <person name="Hubbard S.S."/>
            <person name="Banfield J.F."/>
        </authorList>
    </citation>
    <scope>NUCLEOTIDE SEQUENCE [LARGE SCALE GENOMIC DNA]</scope>
</reference>
<organism evidence="4 5">
    <name type="scientific">candidate division WWE3 bacterium RBG_16_37_10</name>
    <dbReference type="NCBI Taxonomy" id="1802610"/>
    <lineage>
        <taxon>Bacteria</taxon>
        <taxon>Katanobacteria</taxon>
    </lineage>
</organism>
<dbReference type="Proteomes" id="UP000177371">
    <property type="component" value="Unassembled WGS sequence"/>
</dbReference>
<evidence type="ECO:0000313" key="5">
    <source>
        <dbReference type="Proteomes" id="UP000177371"/>
    </source>
</evidence>
<evidence type="ECO:0000259" key="2">
    <source>
        <dbReference type="Pfam" id="PF11258"/>
    </source>
</evidence>
<gene>
    <name evidence="4" type="ORF">A2W32_00245</name>
</gene>
<dbReference type="InterPro" id="IPR021416">
    <property type="entry name" value="DUF3048_N"/>
</dbReference>
<dbReference type="Pfam" id="PF17479">
    <property type="entry name" value="DUF3048_C"/>
    <property type="match status" value="1"/>
</dbReference>
<sequence>MPDLDVPDNATDRQLVPQPSHDFLIVKSRYENNNRKILILAASAVFISFVVFLISYLILLNSKKEVELITPIPRPGLKTNVPEEIRKVPNPITGELYNEDTVPPWISNRPLGIMINNHPDARPQSALYQADIVYEIVAEGGITRFLAFFLTHTPEKIGPVRSAREYYLVLVKELGDAMIMHIGWSPQALVAIESWPVRSLSRGGATFWRENPNNVATEHTAYVNGLDLRKRGDELGWEGTRTLTSWKFKDTKNYAEAKDAWNIFVDFWYKGDFSAIWKYNPDKNTYMRYMGYDASDQPLPHLDRETKEQINAENVIVQFARESSILGDDKNRLEYELLGSGKALVFLDGKVVEATWNKAGRDERTKFFDMNGEEIEFNRGNFWIEIVPDRNIDQVVFN</sequence>
<name>A0A1F4UUJ7_UNCKA</name>
<comment type="caution">
    <text evidence="4">The sequence shown here is derived from an EMBL/GenBank/DDBJ whole genome shotgun (WGS) entry which is preliminary data.</text>
</comment>
<protein>
    <recommendedName>
        <fullName evidence="6">DUF3048 domain-containing protein</fullName>
    </recommendedName>
</protein>
<feature type="domain" description="DUF3048" evidence="3">
    <location>
        <begin position="275"/>
        <end position="384"/>
    </location>
</feature>
<dbReference type="InterPro" id="IPR023158">
    <property type="entry name" value="YerB-like_sf"/>
</dbReference>
<evidence type="ECO:0000256" key="1">
    <source>
        <dbReference type="SAM" id="Phobius"/>
    </source>
</evidence>
<feature type="transmembrane region" description="Helical" evidence="1">
    <location>
        <begin position="37"/>
        <end position="59"/>
    </location>
</feature>
<keyword evidence="1" id="KW-1133">Transmembrane helix</keyword>
<dbReference type="EMBL" id="MEUT01000066">
    <property type="protein sequence ID" value="OGC48582.1"/>
    <property type="molecule type" value="Genomic_DNA"/>
</dbReference>